<evidence type="ECO:0000313" key="9">
    <source>
        <dbReference type="Proteomes" id="UP000229641"/>
    </source>
</evidence>
<dbReference type="SMART" id="SM00448">
    <property type="entry name" value="REC"/>
    <property type="match status" value="1"/>
</dbReference>
<dbReference type="GO" id="GO:0000160">
    <property type="term" value="P:phosphorelay signal transduction system"/>
    <property type="evidence" value="ECO:0007669"/>
    <property type="project" value="UniProtKB-KW"/>
</dbReference>
<keyword evidence="5" id="KW-0804">Transcription</keyword>
<proteinExistence type="predicted"/>
<dbReference type="FunFam" id="3.40.50.2300:FF:000001">
    <property type="entry name" value="DNA-binding response regulator PhoB"/>
    <property type="match status" value="1"/>
</dbReference>
<keyword evidence="4" id="KW-0238">DNA-binding</keyword>
<evidence type="ECO:0000313" key="8">
    <source>
        <dbReference type="EMBL" id="PIQ89087.1"/>
    </source>
</evidence>
<name>A0A2H0LXI3_9BACT</name>
<dbReference type="PANTHER" id="PTHR44591">
    <property type="entry name" value="STRESS RESPONSE REGULATOR PROTEIN 1"/>
    <property type="match status" value="1"/>
</dbReference>
<protein>
    <submittedName>
        <fullName evidence="8">Two-component system response regulator</fullName>
    </submittedName>
</protein>
<dbReference type="Pfam" id="PF00072">
    <property type="entry name" value="Response_reg"/>
    <property type="match status" value="1"/>
</dbReference>
<reference evidence="8 9" key="1">
    <citation type="submission" date="2017-09" db="EMBL/GenBank/DDBJ databases">
        <title>Depth-based differentiation of microbial function through sediment-hosted aquifers and enrichment of novel symbionts in the deep terrestrial subsurface.</title>
        <authorList>
            <person name="Probst A.J."/>
            <person name="Ladd B."/>
            <person name="Jarett J.K."/>
            <person name="Geller-Mcgrath D.E."/>
            <person name="Sieber C.M."/>
            <person name="Emerson J.B."/>
            <person name="Anantharaman K."/>
            <person name="Thomas B.C."/>
            <person name="Malmstrom R."/>
            <person name="Stieglmeier M."/>
            <person name="Klingl A."/>
            <person name="Woyke T."/>
            <person name="Ryan C.M."/>
            <person name="Banfield J.F."/>
        </authorList>
    </citation>
    <scope>NUCLEOTIDE SEQUENCE [LARGE SCALE GENOMIC DNA]</scope>
    <source>
        <strain evidence="8">CG11_big_fil_rev_8_21_14_0_20_42_13</strain>
    </source>
</reference>
<comment type="caution">
    <text evidence="8">The sequence shown here is derived from an EMBL/GenBank/DDBJ whole genome shotgun (WGS) entry which is preliminary data.</text>
</comment>
<gene>
    <name evidence="8" type="ORF">COV72_04650</name>
</gene>
<evidence type="ECO:0000256" key="6">
    <source>
        <dbReference type="PROSITE-ProRule" id="PRU00169"/>
    </source>
</evidence>
<evidence type="ECO:0000256" key="1">
    <source>
        <dbReference type="ARBA" id="ARBA00022553"/>
    </source>
</evidence>
<dbReference type="InterPro" id="IPR011006">
    <property type="entry name" value="CheY-like_superfamily"/>
</dbReference>
<accession>A0A2H0LXI3</accession>
<dbReference type="Gene3D" id="3.40.50.2300">
    <property type="match status" value="1"/>
</dbReference>
<feature type="modified residue" description="4-aspartylphosphate" evidence="6">
    <location>
        <position position="54"/>
    </location>
</feature>
<keyword evidence="3" id="KW-0805">Transcription regulation</keyword>
<dbReference type="PANTHER" id="PTHR44591:SF3">
    <property type="entry name" value="RESPONSE REGULATORY DOMAIN-CONTAINING PROTEIN"/>
    <property type="match status" value="1"/>
</dbReference>
<dbReference type="Proteomes" id="UP000229641">
    <property type="component" value="Unassembled WGS sequence"/>
</dbReference>
<dbReference type="GO" id="GO:0003677">
    <property type="term" value="F:DNA binding"/>
    <property type="evidence" value="ECO:0007669"/>
    <property type="project" value="UniProtKB-KW"/>
</dbReference>
<evidence type="ECO:0000256" key="3">
    <source>
        <dbReference type="ARBA" id="ARBA00023015"/>
    </source>
</evidence>
<dbReference type="EMBL" id="PCWA01000073">
    <property type="protein sequence ID" value="PIQ89087.1"/>
    <property type="molecule type" value="Genomic_DNA"/>
</dbReference>
<organism evidence="8 9">
    <name type="scientific">Candidatus Ghiorseimicrobium undicola</name>
    <dbReference type="NCBI Taxonomy" id="1974746"/>
    <lineage>
        <taxon>Bacteria</taxon>
        <taxon>Pseudomonadati</taxon>
        <taxon>Candidatus Omnitrophota</taxon>
        <taxon>Candidatus Ghiorseimicrobium</taxon>
    </lineage>
</organism>
<evidence type="ECO:0000259" key="7">
    <source>
        <dbReference type="PROSITE" id="PS50110"/>
    </source>
</evidence>
<dbReference type="PROSITE" id="PS50110">
    <property type="entry name" value="RESPONSE_REGULATORY"/>
    <property type="match status" value="1"/>
</dbReference>
<keyword evidence="2" id="KW-0902">Two-component regulatory system</keyword>
<feature type="domain" description="Response regulatory" evidence="7">
    <location>
        <begin position="5"/>
        <end position="121"/>
    </location>
</feature>
<dbReference type="SUPFAM" id="SSF52172">
    <property type="entry name" value="CheY-like"/>
    <property type="match status" value="1"/>
</dbReference>
<evidence type="ECO:0000256" key="5">
    <source>
        <dbReference type="ARBA" id="ARBA00023163"/>
    </source>
</evidence>
<evidence type="ECO:0000256" key="2">
    <source>
        <dbReference type="ARBA" id="ARBA00023012"/>
    </source>
</evidence>
<dbReference type="AlphaFoldDB" id="A0A2H0LXI3"/>
<sequence>MNSAKILIVEDEKDLADAVSFRLKASGYAVISASDGQEGFDKAKKENPDLIILDLMLPKMDGYKICGLLKKDVRFAKIPVIMFTAKAQQEDIQLGEELGADAYIIKPFDAQVLIAKIEELLKKSA</sequence>
<dbReference type="InterPro" id="IPR001789">
    <property type="entry name" value="Sig_transdc_resp-reg_receiver"/>
</dbReference>
<evidence type="ECO:0000256" key="4">
    <source>
        <dbReference type="ARBA" id="ARBA00023125"/>
    </source>
</evidence>
<dbReference type="CDD" id="cd17574">
    <property type="entry name" value="REC_OmpR"/>
    <property type="match status" value="1"/>
</dbReference>
<keyword evidence="1 6" id="KW-0597">Phosphoprotein</keyword>
<dbReference type="InterPro" id="IPR050595">
    <property type="entry name" value="Bact_response_regulator"/>
</dbReference>